<evidence type="ECO:0000259" key="2">
    <source>
        <dbReference type="PROSITE" id="PS50112"/>
    </source>
</evidence>
<dbReference type="eggNOG" id="COG5001">
    <property type="taxonomic scope" value="Bacteria"/>
</dbReference>
<evidence type="ECO:0000313" key="6">
    <source>
        <dbReference type="EMBL" id="ABB73937.1"/>
    </source>
</evidence>
<dbReference type="GO" id="GO:0006355">
    <property type="term" value="P:regulation of DNA-templated transcription"/>
    <property type="evidence" value="ECO:0007669"/>
    <property type="project" value="InterPro"/>
</dbReference>
<evidence type="ECO:0000259" key="5">
    <source>
        <dbReference type="PROSITE" id="PS50887"/>
    </source>
</evidence>
<dbReference type="GO" id="GO:0071111">
    <property type="term" value="F:cyclic-guanylate-specific phosphodiesterase activity"/>
    <property type="evidence" value="ECO:0007669"/>
    <property type="project" value="UniProtKB-EC"/>
</dbReference>
<dbReference type="GO" id="GO:0071732">
    <property type="term" value="P:cellular response to nitric oxide"/>
    <property type="evidence" value="ECO:0007669"/>
    <property type="project" value="UniProtKB-ARBA"/>
</dbReference>
<dbReference type="CDD" id="cd01949">
    <property type="entry name" value="GGDEF"/>
    <property type="match status" value="1"/>
</dbReference>
<dbReference type="InterPro" id="IPR035919">
    <property type="entry name" value="EAL_sf"/>
</dbReference>
<evidence type="ECO:0000259" key="3">
    <source>
        <dbReference type="PROSITE" id="PS50113"/>
    </source>
</evidence>
<dbReference type="AlphaFoldDB" id="Q2YBD4"/>
<protein>
    <submittedName>
        <fullName evidence="6">Diguanylate cyclase/phosphodiesterase with PAS/PAC sensor(S)</fullName>
    </submittedName>
</protein>
<dbReference type="InterPro" id="IPR029787">
    <property type="entry name" value="Nucleotide_cyclase"/>
</dbReference>
<feature type="domain" description="GGDEF" evidence="5">
    <location>
        <begin position="290"/>
        <end position="423"/>
    </location>
</feature>
<dbReference type="SMART" id="SM00091">
    <property type="entry name" value="PAS"/>
    <property type="match status" value="2"/>
</dbReference>
<dbReference type="Gene3D" id="3.20.20.450">
    <property type="entry name" value="EAL domain"/>
    <property type="match status" value="1"/>
</dbReference>
<sequence>MKKEFELNYSLSVLKAAIEATVDGLLVTDRRGKVLCYNQLYVNMWPIPGELLAHARHQAILGYCAGQLRDPEQFLRSIEEIYATLAPESFNVFEFRNGRVFERCAKVKTLEGSDIVLVWSFRDITERRQGESYKAQLAAIVESSNDAIIVKDLNGIITGWNAAAEELFGYRSGEIIGSSILTLIPPDRLEEEDRIMNLVKSGKRTDHFETVRWGKGKKSIDVSVTISPVKDSAGNIIGASKIARDITQRKESQERIEYLAHYDLLTGLPNRALFTDRMRIAIENASRYAFRLALLFVDLDRFKLINDSLGHAIGDKLLKAVAERMQSTVRQADTVSRLGGDEFVVLLGRIHTATEAARVAEKLIAVLSQPYQIEQHELLLTASVGISIYPDSGKDVNSLMRNADVSMYSAKGQGRNRYQFYSEDLTSGADERLRLEYDLRSALARDEIFPVYQPQLELATGRVVGVEALMRWKHPERGLVSPASFIPVAEDSGLILSLGEHILRESCLQARQWHEQQGFEGTIAVNVSAVQFRQNDFTDVVLRALADSGLSPECLELELTESVVMHGVESATQKMCFLESRGIKLAIDDFGTGYSSLSYLRQFAIDRLKIDRSFVRDLPQDTDAKAIIRATVAMGRSLGLRVMAEGVETEGQAEYLRSVQCDESQGYLYARPMRPDDFEAWLKGRKPDFRGSRYQMAQS</sequence>
<dbReference type="InterPro" id="IPR052155">
    <property type="entry name" value="Biofilm_reg_signaling"/>
</dbReference>
<dbReference type="Gene3D" id="3.30.70.270">
    <property type="match status" value="1"/>
</dbReference>
<comment type="catalytic activity">
    <reaction evidence="1">
        <text>3',3'-c-di-GMP + H2O = 5'-phosphoguanylyl(3'-&gt;5')guanosine + H(+)</text>
        <dbReference type="Rhea" id="RHEA:24902"/>
        <dbReference type="ChEBI" id="CHEBI:15377"/>
        <dbReference type="ChEBI" id="CHEBI:15378"/>
        <dbReference type="ChEBI" id="CHEBI:58754"/>
        <dbReference type="ChEBI" id="CHEBI:58805"/>
        <dbReference type="EC" id="3.1.4.52"/>
    </reaction>
    <physiologicalReaction direction="left-to-right" evidence="1">
        <dbReference type="Rhea" id="RHEA:24903"/>
    </physiologicalReaction>
</comment>
<dbReference type="Pfam" id="PF00989">
    <property type="entry name" value="PAS"/>
    <property type="match status" value="1"/>
</dbReference>
<organism evidence="6 7">
    <name type="scientific">Nitrosospira multiformis (strain ATCC 25196 / NCIMB 11849 / C 71)</name>
    <dbReference type="NCBI Taxonomy" id="323848"/>
    <lineage>
        <taxon>Bacteria</taxon>
        <taxon>Pseudomonadati</taxon>
        <taxon>Pseudomonadota</taxon>
        <taxon>Betaproteobacteria</taxon>
        <taxon>Nitrosomonadales</taxon>
        <taxon>Nitrosomonadaceae</taxon>
        <taxon>Nitrosospira</taxon>
    </lineage>
</organism>
<dbReference type="PROSITE" id="PS50887">
    <property type="entry name" value="GGDEF"/>
    <property type="match status" value="1"/>
</dbReference>
<dbReference type="PANTHER" id="PTHR44757:SF2">
    <property type="entry name" value="BIOFILM ARCHITECTURE MAINTENANCE PROTEIN MBAA"/>
    <property type="match status" value="1"/>
</dbReference>
<dbReference type="InterPro" id="IPR035965">
    <property type="entry name" value="PAS-like_dom_sf"/>
</dbReference>
<proteinExistence type="predicted"/>
<dbReference type="PANTHER" id="PTHR44757">
    <property type="entry name" value="DIGUANYLATE CYCLASE DGCP"/>
    <property type="match status" value="1"/>
</dbReference>
<dbReference type="InterPro" id="IPR000014">
    <property type="entry name" value="PAS"/>
</dbReference>
<dbReference type="InterPro" id="IPR001633">
    <property type="entry name" value="EAL_dom"/>
</dbReference>
<keyword evidence="7" id="KW-1185">Reference proteome</keyword>
<feature type="domain" description="PAS" evidence="2">
    <location>
        <begin position="133"/>
        <end position="203"/>
    </location>
</feature>
<dbReference type="InterPro" id="IPR000160">
    <property type="entry name" value="GGDEF_dom"/>
</dbReference>
<dbReference type="InterPro" id="IPR012226">
    <property type="entry name" value="Diguanyl_cyclase/Pdiesterase"/>
</dbReference>
<gene>
    <name evidence="6" type="ordered locus">Nmul_A0630</name>
</gene>
<dbReference type="KEGG" id="nmu:Nmul_A0630"/>
<dbReference type="PROSITE" id="PS50883">
    <property type="entry name" value="EAL"/>
    <property type="match status" value="1"/>
</dbReference>
<dbReference type="eggNOG" id="COG3290">
    <property type="taxonomic scope" value="Bacteria"/>
</dbReference>
<dbReference type="CDD" id="cd01948">
    <property type="entry name" value="EAL"/>
    <property type="match status" value="1"/>
</dbReference>
<dbReference type="PROSITE" id="PS50113">
    <property type="entry name" value="PAC"/>
    <property type="match status" value="1"/>
</dbReference>
<dbReference type="PROSITE" id="PS50112">
    <property type="entry name" value="PAS"/>
    <property type="match status" value="1"/>
</dbReference>
<dbReference type="OrthoDB" id="9813903at2"/>
<reference evidence="7" key="1">
    <citation type="submission" date="2005-08" db="EMBL/GenBank/DDBJ databases">
        <title>Complete sequence of chromosome 1 of Nitrosospira multiformis ATCC 25196.</title>
        <authorList>
            <person name="Copeland A."/>
            <person name="Lucas S."/>
            <person name="Lapidus A."/>
            <person name="Barry K."/>
            <person name="Detter J.C."/>
            <person name="Glavina T."/>
            <person name="Hammon N."/>
            <person name="Israni S."/>
            <person name="Pitluck S."/>
            <person name="Chain P."/>
            <person name="Malfatti S."/>
            <person name="Shin M."/>
            <person name="Vergez L."/>
            <person name="Schmutz J."/>
            <person name="Larimer F."/>
            <person name="Land M."/>
            <person name="Hauser L."/>
            <person name="Kyrpides N."/>
            <person name="Lykidis A."/>
            <person name="Richardson P."/>
        </authorList>
    </citation>
    <scope>NUCLEOTIDE SEQUENCE [LARGE SCALE GENOMIC DNA]</scope>
    <source>
        <strain evidence="7">ATCC 25196 / NCIMB 11849 / C 71</strain>
    </source>
</reference>
<dbReference type="SMART" id="SM00267">
    <property type="entry name" value="GGDEF"/>
    <property type="match status" value="1"/>
</dbReference>
<dbReference type="Gene3D" id="3.30.450.20">
    <property type="entry name" value="PAS domain"/>
    <property type="match status" value="2"/>
</dbReference>
<dbReference type="SUPFAM" id="SSF141868">
    <property type="entry name" value="EAL domain-like"/>
    <property type="match status" value="1"/>
</dbReference>
<dbReference type="Pfam" id="PF00990">
    <property type="entry name" value="GGDEF"/>
    <property type="match status" value="1"/>
</dbReference>
<feature type="domain" description="PAC" evidence="3">
    <location>
        <begin position="204"/>
        <end position="258"/>
    </location>
</feature>
<dbReference type="NCBIfam" id="TIGR00229">
    <property type="entry name" value="sensory_box"/>
    <property type="match status" value="1"/>
</dbReference>
<dbReference type="SUPFAM" id="SSF55785">
    <property type="entry name" value="PYP-like sensor domain (PAS domain)"/>
    <property type="match status" value="2"/>
</dbReference>
<dbReference type="HOGENOM" id="CLU_000445_70_54_4"/>
<dbReference type="InterPro" id="IPR000700">
    <property type="entry name" value="PAS-assoc_C"/>
</dbReference>
<dbReference type="InterPro" id="IPR043128">
    <property type="entry name" value="Rev_trsase/Diguanyl_cyclase"/>
</dbReference>
<reference evidence="6 7" key="2">
    <citation type="journal article" date="2008" name="Appl. Environ. Microbiol.">
        <title>Complete genome sequence of Nitrosospira multiformis, an ammonia-oxidizing bacterium from the soil environment.</title>
        <authorList>
            <person name="Norton J.M."/>
            <person name="Klotz M.G."/>
            <person name="Stein L.Y."/>
            <person name="Arp D.J."/>
            <person name="Bottomley P.J."/>
            <person name="Chain P.S."/>
            <person name="Hauser L.J."/>
            <person name="Land M.L."/>
            <person name="Larimer F.W."/>
            <person name="Shin M.W."/>
            <person name="Starkenburg S.R."/>
        </authorList>
    </citation>
    <scope>NUCLEOTIDE SEQUENCE [LARGE SCALE GENOMIC DNA]</scope>
    <source>
        <strain evidence="7">ATCC 25196 / NCIMB 11849 / C 71</strain>
    </source>
</reference>
<dbReference type="NCBIfam" id="TIGR00254">
    <property type="entry name" value="GGDEF"/>
    <property type="match status" value="1"/>
</dbReference>
<accession>Q2YBD4</accession>
<dbReference type="Proteomes" id="UP000002718">
    <property type="component" value="Chromosome"/>
</dbReference>
<dbReference type="FunFam" id="3.20.20.450:FF:000001">
    <property type="entry name" value="Cyclic di-GMP phosphodiesterase yahA"/>
    <property type="match status" value="1"/>
</dbReference>
<dbReference type="Pfam" id="PF00563">
    <property type="entry name" value="EAL"/>
    <property type="match status" value="1"/>
</dbReference>
<dbReference type="PIRSF" id="PIRSF005925">
    <property type="entry name" value="Dos"/>
    <property type="match status" value="1"/>
</dbReference>
<dbReference type="STRING" id="323848.Nmul_A0630"/>
<name>Q2YBD4_NITMU</name>
<dbReference type="EMBL" id="CP000103">
    <property type="protein sequence ID" value="ABB73937.1"/>
    <property type="molecule type" value="Genomic_DNA"/>
</dbReference>
<evidence type="ECO:0000313" key="7">
    <source>
        <dbReference type="Proteomes" id="UP000002718"/>
    </source>
</evidence>
<feature type="domain" description="EAL" evidence="4">
    <location>
        <begin position="432"/>
        <end position="686"/>
    </location>
</feature>
<evidence type="ECO:0000259" key="4">
    <source>
        <dbReference type="PROSITE" id="PS50883"/>
    </source>
</evidence>
<dbReference type="CDD" id="cd00130">
    <property type="entry name" value="PAS"/>
    <property type="match status" value="1"/>
</dbReference>
<dbReference type="RefSeq" id="WP_011379987.1">
    <property type="nucleotide sequence ID" value="NC_007614.1"/>
</dbReference>
<dbReference type="SMART" id="SM00052">
    <property type="entry name" value="EAL"/>
    <property type="match status" value="1"/>
</dbReference>
<dbReference type="InterPro" id="IPR013767">
    <property type="entry name" value="PAS_fold"/>
</dbReference>
<dbReference type="FunFam" id="3.30.70.270:FF:000001">
    <property type="entry name" value="Diguanylate cyclase domain protein"/>
    <property type="match status" value="1"/>
</dbReference>
<dbReference type="SUPFAM" id="SSF55073">
    <property type="entry name" value="Nucleotide cyclase"/>
    <property type="match status" value="1"/>
</dbReference>
<evidence type="ECO:0000256" key="1">
    <source>
        <dbReference type="ARBA" id="ARBA00051114"/>
    </source>
</evidence>